<keyword evidence="4" id="KW-0464">Manganese</keyword>
<dbReference type="RefSeq" id="WP_210682951.1">
    <property type="nucleotide sequence ID" value="NZ_JAGMWN010000007.1"/>
</dbReference>
<evidence type="ECO:0000313" key="7">
    <source>
        <dbReference type="EMBL" id="MBP5858369.1"/>
    </source>
</evidence>
<dbReference type="EMBL" id="JAGMWN010000007">
    <property type="protein sequence ID" value="MBP5858369.1"/>
    <property type="molecule type" value="Genomic_DNA"/>
</dbReference>
<evidence type="ECO:0000256" key="2">
    <source>
        <dbReference type="ARBA" id="ARBA00022723"/>
    </source>
</evidence>
<evidence type="ECO:0000256" key="4">
    <source>
        <dbReference type="PIRSR" id="PIRSR036979-1"/>
    </source>
</evidence>
<feature type="binding site" evidence="4">
    <location>
        <position position="129"/>
    </location>
    <ligand>
        <name>Mn(2+)</name>
        <dbReference type="ChEBI" id="CHEBI:29035"/>
        <label>1</label>
    </ligand>
</feature>
<dbReference type="AlphaFoldDB" id="A0A8J7S7R1"/>
<feature type="binding site" evidence="4">
    <location>
        <position position="155"/>
    </location>
    <ligand>
        <name>Mn(2+)</name>
        <dbReference type="ChEBI" id="CHEBI:29035"/>
        <label>1</label>
    </ligand>
</feature>
<dbReference type="Proteomes" id="UP000672602">
    <property type="component" value="Unassembled WGS sequence"/>
</dbReference>
<dbReference type="InterPro" id="IPR023696">
    <property type="entry name" value="Ureohydrolase_dom_sf"/>
</dbReference>
<keyword evidence="2 4" id="KW-0479">Metal-binding</keyword>
<keyword evidence="8" id="KW-1185">Reference proteome</keyword>
<dbReference type="Pfam" id="PF00491">
    <property type="entry name" value="Arginase"/>
    <property type="match status" value="1"/>
</dbReference>
<comment type="similarity">
    <text evidence="1">Belongs to the arginase family. Agmatinase subfamily.</text>
</comment>
<feature type="binding site" evidence="4">
    <location>
        <position position="153"/>
    </location>
    <ligand>
        <name>Mn(2+)</name>
        <dbReference type="ChEBI" id="CHEBI:29035"/>
        <label>1</label>
    </ligand>
</feature>
<name>A0A8J7S7R1_9PROT</name>
<evidence type="ECO:0000313" key="8">
    <source>
        <dbReference type="Proteomes" id="UP000672602"/>
    </source>
</evidence>
<dbReference type="NCBIfam" id="TIGR01230">
    <property type="entry name" value="agmatinase"/>
    <property type="match status" value="1"/>
</dbReference>
<dbReference type="InterPro" id="IPR020855">
    <property type="entry name" value="Ureohydrolase_Mn_BS"/>
</dbReference>
<gene>
    <name evidence="7" type="primary">speB</name>
    <name evidence="7" type="ORF">KAJ83_15210</name>
</gene>
<dbReference type="GO" id="GO:0046872">
    <property type="term" value="F:metal ion binding"/>
    <property type="evidence" value="ECO:0007669"/>
    <property type="project" value="UniProtKB-KW"/>
</dbReference>
<feature type="binding site" evidence="4">
    <location>
        <position position="157"/>
    </location>
    <ligand>
        <name>Mn(2+)</name>
        <dbReference type="ChEBI" id="CHEBI:29035"/>
        <label>1</label>
    </ligand>
</feature>
<dbReference type="GO" id="GO:0008783">
    <property type="term" value="F:agmatinase activity"/>
    <property type="evidence" value="ECO:0007669"/>
    <property type="project" value="UniProtKB-EC"/>
</dbReference>
<evidence type="ECO:0000256" key="3">
    <source>
        <dbReference type="ARBA" id="ARBA00022801"/>
    </source>
</evidence>
<dbReference type="PANTHER" id="PTHR11358">
    <property type="entry name" value="ARGINASE/AGMATINASE"/>
    <property type="match status" value="1"/>
</dbReference>
<dbReference type="SUPFAM" id="SSF52768">
    <property type="entry name" value="Arginase/deacetylase"/>
    <property type="match status" value="1"/>
</dbReference>
<comment type="caution">
    <text evidence="7">The sequence shown here is derived from an EMBL/GenBank/DDBJ whole genome shotgun (WGS) entry which is preliminary data.</text>
</comment>
<dbReference type="GO" id="GO:0033389">
    <property type="term" value="P:putrescine biosynthetic process from arginine, via agmatine"/>
    <property type="evidence" value="ECO:0007669"/>
    <property type="project" value="TreeGrafter"/>
</dbReference>
<protein>
    <submittedName>
        <fullName evidence="7">Agmatinase</fullName>
        <ecNumber evidence="7">3.5.3.11</ecNumber>
    </submittedName>
</protein>
<feature type="region of interest" description="Disordered" evidence="6">
    <location>
        <begin position="1"/>
        <end position="26"/>
    </location>
</feature>
<dbReference type="PANTHER" id="PTHR11358:SF26">
    <property type="entry name" value="GUANIDINO ACID HYDROLASE, MITOCHONDRIAL"/>
    <property type="match status" value="1"/>
</dbReference>
<proteinExistence type="inferred from homology"/>
<dbReference type="CDD" id="cd11592">
    <property type="entry name" value="Agmatinase_PAH"/>
    <property type="match status" value="1"/>
</dbReference>
<feature type="binding site" evidence="4">
    <location>
        <position position="244"/>
    </location>
    <ligand>
        <name>Mn(2+)</name>
        <dbReference type="ChEBI" id="CHEBI:29035"/>
        <label>1</label>
    </ligand>
</feature>
<evidence type="ECO:0000256" key="6">
    <source>
        <dbReference type="SAM" id="MobiDB-lite"/>
    </source>
</evidence>
<dbReference type="EC" id="3.5.3.11" evidence="7"/>
<reference evidence="7" key="1">
    <citation type="submission" date="2021-04" db="EMBL/GenBank/DDBJ databases">
        <authorList>
            <person name="Zhang D.-C."/>
        </authorList>
    </citation>
    <scope>NUCLEOTIDE SEQUENCE</scope>
    <source>
        <strain evidence="7">CGMCC 1.15697</strain>
    </source>
</reference>
<dbReference type="Gene3D" id="3.40.800.10">
    <property type="entry name" value="Ureohydrolase domain"/>
    <property type="match status" value="1"/>
</dbReference>
<dbReference type="PIRSF" id="PIRSF036979">
    <property type="entry name" value="Arginase"/>
    <property type="match status" value="1"/>
</dbReference>
<dbReference type="InterPro" id="IPR005925">
    <property type="entry name" value="Agmatinase-rel"/>
</dbReference>
<evidence type="ECO:0000256" key="1">
    <source>
        <dbReference type="ARBA" id="ARBA00009227"/>
    </source>
</evidence>
<accession>A0A8J7S7R1</accession>
<sequence>MSDQPPNSPPSGQAERSGKRRDRPLPTFAARETFFGTEKMANAEFSIAGIPFDLGTTNRAGARDGPAAVRRASRMVGGTYPDLWPDLYGLDIADVGNFSLYMGQLADSLDAIERQAMAYDHLLSVGGDHLVTLPLLRAASKRRGGPLGLVHFDAHVDTWAETFQVPFTHGTNFRIAIEEGLVDPKRMVQIGIRCRVEPEVWHWTSDQGVTIISAEEVHLGRPDEIAARIVDIVGTSGDTYLTFDIDCLDPSCAPGTGTPEVGGLLSWQTRAILTRLKGPRFIGMDVVEVAPAYDVAEITALNAAAVMAFYLGLQAKKREGPEPTG</sequence>
<comment type="cofactor">
    <cofactor evidence="4">
        <name>Mn(2+)</name>
        <dbReference type="ChEBI" id="CHEBI:29035"/>
    </cofactor>
    <text evidence="4">Binds 2 manganese ions per subunit.</text>
</comment>
<dbReference type="PRINTS" id="PR00116">
    <property type="entry name" value="ARGINASE"/>
</dbReference>
<dbReference type="PROSITE" id="PS01053">
    <property type="entry name" value="ARGINASE_1"/>
    <property type="match status" value="1"/>
</dbReference>
<evidence type="ECO:0000256" key="5">
    <source>
        <dbReference type="RuleBase" id="RU003684"/>
    </source>
</evidence>
<feature type="binding site" evidence="4">
    <location>
        <position position="246"/>
    </location>
    <ligand>
        <name>Mn(2+)</name>
        <dbReference type="ChEBI" id="CHEBI:29035"/>
        <label>1</label>
    </ligand>
</feature>
<organism evidence="7 8">
    <name type="scientific">Marivibrio halodurans</name>
    <dbReference type="NCBI Taxonomy" id="2039722"/>
    <lineage>
        <taxon>Bacteria</taxon>
        <taxon>Pseudomonadati</taxon>
        <taxon>Pseudomonadota</taxon>
        <taxon>Alphaproteobacteria</taxon>
        <taxon>Rhodospirillales</taxon>
        <taxon>Rhodospirillaceae</taxon>
        <taxon>Marivibrio</taxon>
    </lineage>
</organism>
<keyword evidence="3 5" id="KW-0378">Hydrolase</keyword>
<dbReference type="InterPro" id="IPR006035">
    <property type="entry name" value="Ureohydrolase"/>
</dbReference>
<dbReference type="PROSITE" id="PS51409">
    <property type="entry name" value="ARGINASE_2"/>
    <property type="match status" value="1"/>
</dbReference>